<dbReference type="Proteomes" id="UP000315751">
    <property type="component" value="Unassembled WGS sequence"/>
</dbReference>
<dbReference type="RefSeq" id="WP_145734479.1">
    <property type="nucleotide sequence ID" value="NZ_VITR01000011.1"/>
</dbReference>
<feature type="compositionally biased region" description="Basic and acidic residues" evidence="1">
    <location>
        <begin position="212"/>
        <end position="227"/>
    </location>
</feature>
<protein>
    <submittedName>
        <fullName evidence="2">Uncharacterized protein</fullName>
    </submittedName>
</protein>
<sequence>MHWIDPEHLPVIPGRVTRLLLSPRGEVDGFLLGDGLEVLMPPHVGAAVAAALTGSHDVTVGIRGVKLRAGNVVAAVAVDLPDGRRFADNGPDHPPSDQPSPNHRPPPQPAVERTPATTTGRIERLLHGGKGELRGVLLHGGEQVRFAAAETEPLAKGIHIGAPFAAAGERVMTTAGSVLVARAIGASADELRDLQPAKEKPGKLKPSPKPGPKADHQRDADAGRHAG</sequence>
<organism evidence="2 3">
    <name type="scientific">Nitrospirillum amazonense</name>
    <dbReference type="NCBI Taxonomy" id="28077"/>
    <lineage>
        <taxon>Bacteria</taxon>
        <taxon>Pseudomonadati</taxon>
        <taxon>Pseudomonadota</taxon>
        <taxon>Alphaproteobacteria</taxon>
        <taxon>Rhodospirillales</taxon>
        <taxon>Azospirillaceae</taxon>
        <taxon>Nitrospirillum</taxon>
    </lineage>
</organism>
<feature type="compositionally biased region" description="Basic and acidic residues" evidence="1">
    <location>
        <begin position="189"/>
        <end position="202"/>
    </location>
</feature>
<feature type="compositionally biased region" description="Basic and acidic residues" evidence="1">
    <location>
        <begin position="83"/>
        <end position="95"/>
    </location>
</feature>
<dbReference type="OrthoDB" id="481082at2"/>
<reference evidence="2 3" key="1">
    <citation type="submission" date="2019-06" db="EMBL/GenBank/DDBJ databases">
        <title>Genomic Encyclopedia of Type Strains, Phase IV (KMG-V): Genome sequencing to study the core and pangenomes of soil and plant-associated prokaryotes.</title>
        <authorList>
            <person name="Whitman W."/>
        </authorList>
    </citation>
    <scope>NUCLEOTIDE SEQUENCE [LARGE SCALE GENOMIC DNA]</scope>
    <source>
        <strain evidence="2 3">BR 11622</strain>
    </source>
</reference>
<keyword evidence="3" id="KW-1185">Reference proteome</keyword>
<proteinExistence type="predicted"/>
<dbReference type="AlphaFoldDB" id="A0A560GYH7"/>
<name>A0A560GYH7_9PROT</name>
<accession>A0A560GYH7</accession>
<dbReference type="EMBL" id="VITR01000011">
    <property type="protein sequence ID" value="TWB39086.1"/>
    <property type="molecule type" value="Genomic_DNA"/>
</dbReference>
<feature type="region of interest" description="Disordered" evidence="1">
    <location>
        <begin position="83"/>
        <end position="118"/>
    </location>
</feature>
<feature type="region of interest" description="Disordered" evidence="1">
    <location>
        <begin position="187"/>
        <end position="227"/>
    </location>
</feature>
<evidence type="ECO:0000313" key="2">
    <source>
        <dbReference type="EMBL" id="TWB39086.1"/>
    </source>
</evidence>
<evidence type="ECO:0000313" key="3">
    <source>
        <dbReference type="Proteomes" id="UP000315751"/>
    </source>
</evidence>
<feature type="compositionally biased region" description="Pro residues" evidence="1">
    <location>
        <begin position="96"/>
        <end position="109"/>
    </location>
</feature>
<gene>
    <name evidence="2" type="ORF">FBZ90_11181</name>
</gene>
<evidence type="ECO:0000256" key="1">
    <source>
        <dbReference type="SAM" id="MobiDB-lite"/>
    </source>
</evidence>
<comment type="caution">
    <text evidence="2">The sequence shown here is derived from an EMBL/GenBank/DDBJ whole genome shotgun (WGS) entry which is preliminary data.</text>
</comment>